<keyword evidence="1 3" id="KW-0689">Ribosomal protein</keyword>
<proteinExistence type="inferred from homology"/>
<dbReference type="PANTHER" id="PTHR11655">
    <property type="entry name" value="60S/50S RIBOSOMAL PROTEIN L6/L9"/>
    <property type="match status" value="1"/>
</dbReference>
<dbReference type="PANTHER" id="PTHR11655:SF14">
    <property type="entry name" value="LARGE RIBOSOMAL SUBUNIT PROTEIN UL6M"/>
    <property type="match status" value="1"/>
</dbReference>
<dbReference type="InterPro" id="IPR000702">
    <property type="entry name" value="Ribosomal_uL6-like"/>
</dbReference>
<reference evidence="8" key="1">
    <citation type="submission" date="2023-07" db="EMBL/GenBank/DDBJ databases">
        <title>Novel Mycoplasma species identified in domestic and wild animals.</title>
        <authorList>
            <person name="Volokhov D.V."/>
            <person name="Furtak V.A."/>
            <person name="Zagorodnyaya T.A."/>
        </authorList>
    </citation>
    <scope>NUCLEOTIDE SEQUENCE [LARGE SCALE GENOMIC DNA]</scope>
    <source>
        <strain evidence="8">92-19</strain>
    </source>
</reference>
<dbReference type="SUPFAM" id="SSF56053">
    <property type="entry name" value="Ribosomal protein L6"/>
    <property type="match status" value="2"/>
</dbReference>
<feature type="domain" description="Large ribosomal subunit protein uL6 alpha-beta" evidence="6">
    <location>
        <begin position="91"/>
        <end position="165"/>
    </location>
</feature>
<name>A0ABT2PTH0_9MOLU</name>
<evidence type="ECO:0000313" key="8">
    <source>
        <dbReference type="Proteomes" id="UP001209076"/>
    </source>
</evidence>
<gene>
    <name evidence="3 7" type="primary">rplF</name>
    <name evidence="7" type="ORF">N7603_01090</name>
</gene>
<keyword evidence="3 5" id="KW-0699">rRNA-binding</keyword>
<keyword evidence="3 5" id="KW-0694">RNA-binding</keyword>
<evidence type="ECO:0000256" key="1">
    <source>
        <dbReference type="ARBA" id="ARBA00022980"/>
    </source>
</evidence>
<evidence type="ECO:0000256" key="4">
    <source>
        <dbReference type="RuleBase" id="RU003869"/>
    </source>
</evidence>
<evidence type="ECO:0000256" key="3">
    <source>
        <dbReference type="HAMAP-Rule" id="MF_01365"/>
    </source>
</evidence>
<evidence type="ECO:0000256" key="2">
    <source>
        <dbReference type="ARBA" id="ARBA00023274"/>
    </source>
</evidence>
<sequence>MSRIGNKVIIVPAGVTVTVGEGNLVTVKGPKGTLSFQFSDRVTIHQENTHINITRASDINEDRKLHGTTRAVLANMVTGVSTGFTRSLEIIGVGYRASLEGKKLVINAGYSHLVEMEIPEGVTVAVPKNIEVILSGADKQVIGEFAANIRAIRKPEPYKGKGIRYKGENVRRKEGKTAKK</sequence>
<dbReference type="InterPro" id="IPR036789">
    <property type="entry name" value="Ribosomal_uL6-like_a/b-dom_sf"/>
</dbReference>
<organism evidence="7 8">
    <name type="scientific">Paracholeplasma vituli</name>
    <dbReference type="NCBI Taxonomy" id="69473"/>
    <lineage>
        <taxon>Bacteria</taxon>
        <taxon>Bacillati</taxon>
        <taxon>Mycoplasmatota</taxon>
        <taxon>Mollicutes</taxon>
        <taxon>Acholeplasmatales</taxon>
        <taxon>Acholeplasmataceae</taxon>
        <taxon>Paracholeplasma</taxon>
    </lineage>
</organism>
<comment type="similarity">
    <text evidence="3 4">Belongs to the universal ribosomal protein uL6 family.</text>
</comment>
<comment type="caution">
    <text evidence="7">The sequence shown here is derived from an EMBL/GenBank/DDBJ whole genome shotgun (WGS) entry which is preliminary data.</text>
</comment>
<comment type="function">
    <text evidence="3 5">This protein binds to the 23S rRNA, and is important in its secondary structure. It is located near the subunit interface in the base of the L7/L12 stalk, and near the tRNA binding site of the peptidyltransferase center.</text>
</comment>
<feature type="domain" description="Large ribosomal subunit protein uL6 alpha-beta" evidence="6">
    <location>
        <begin position="11"/>
        <end position="83"/>
    </location>
</feature>
<comment type="subunit">
    <text evidence="3">Part of the 50S ribosomal subunit.</text>
</comment>
<dbReference type="InterPro" id="IPR020040">
    <property type="entry name" value="Ribosomal_uL6_a/b-dom"/>
</dbReference>
<keyword evidence="8" id="KW-1185">Reference proteome</keyword>
<dbReference type="RefSeq" id="WP_262095468.1">
    <property type="nucleotide sequence ID" value="NZ_JAOEGN010000002.1"/>
</dbReference>
<dbReference type="HAMAP" id="MF_01365_B">
    <property type="entry name" value="Ribosomal_uL6_B"/>
    <property type="match status" value="1"/>
</dbReference>
<keyword evidence="2 3" id="KW-0687">Ribonucleoprotein</keyword>
<evidence type="ECO:0000256" key="5">
    <source>
        <dbReference type="RuleBase" id="RU003870"/>
    </source>
</evidence>
<dbReference type="Gene3D" id="3.90.930.12">
    <property type="entry name" value="Ribosomal protein L6, alpha-beta domain"/>
    <property type="match status" value="2"/>
</dbReference>
<dbReference type="GO" id="GO:0005840">
    <property type="term" value="C:ribosome"/>
    <property type="evidence" value="ECO:0007669"/>
    <property type="project" value="UniProtKB-KW"/>
</dbReference>
<dbReference type="PIRSF" id="PIRSF002162">
    <property type="entry name" value="Ribosomal_L6"/>
    <property type="match status" value="1"/>
</dbReference>
<evidence type="ECO:0000259" key="6">
    <source>
        <dbReference type="Pfam" id="PF00347"/>
    </source>
</evidence>
<protein>
    <recommendedName>
        <fullName evidence="3">Large ribosomal subunit protein uL6</fullName>
    </recommendedName>
</protein>
<dbReference type="NCBIfam" id="TIGR03654">
    <property type="entry name" value="L6_bact"/>
    <property type="match status" value="1"/>
</dbReference>
<dbReference type="Proteomes" id="UP001209076">
    <property type="component" value="Unassembled WGS sequence"/>
</dbReference>
<dbReference type="EMBL" id="JAOEGN010000002">
    <property type="protein sequence ID" value="MCU0104245.1"/>
    <property type="molecule type" value="Genomic_DNA"/>
</dbReference>
<evidence type="ECO:0000313" key="7">
    <source>
        <dbReference type="EMBL" id="MCU0104245.1"/>
    </source>
</evidence>
<dbReference type="InterPro" id="IPR019906">
    <property type="entry name" value="Ribosomal_uL6_bac-type"/>
</dbReference>
<dbReference type="InterPro" id="IPR002358">
    <property type="entry name" value="Ribosomal_uL6_CS"/>
</dbReference>
<dbReference type="PROSITE" id="PS00525">
    <property type="entry name" value="RIBOSOMAL_L6_1"/>
    <property type="match status" value="1"/>
</dbReference>
<dbReference type="Pfam" id="PF00347">
    <property type="entry name" value="Ribosomal_L6"/>
    <property type="match status" value="2"/>
</dbReference>
<accession>A0ABT2PTH0</accession>
<dbReference type="PRINTS" id="PR00059">
    <property type="entry name" value="RIBOSOMALL6"/>
</dbReference>